<dbReference type="RefSeq" id="WP_260746764.1">
    <property type="nucleotide sequence ID" value="NZ_CP092109.1"/>
</dbReference>
<keyword evidence="2" id="KW-1185">Reference proteome</keyword>
<evidence type="ECO:0000313" key="1">
    <source>
        <dbReference type="EMBL" id="UWZ78412.1"/>
    </source>
</evidence>
<gene>
    <name evidence="1" type="ORF">L9S41_12030</name>
</gene>
<evidence type="ECO:0000313" key="2">
    <source>
        <dbReference type="Proteomes" id="UP001060414"/>
    </source>
</evidence>
<dbReference type="Proteomes" id="UP001060414">
    <property type="component" value="Chromosome"/>
</dbReference>
<reference evidence="1" key="1">
    <citation type="journal article" date="2022" name="Environ. Microbiol.">
        <title>Geoalkalibacter halelectricus SAP #1 sp. nov. possessing extracellular electron transfer and mineral#reducing capabilities from a haloalkaline environment.</title>
        <authorList>
            <person name="Yadav S."/>
            <person name="Singh R."/>
            <person name="Sundharam S.S."/>
            <person name="Chaudhary S."/>
            <person name="Krishnamurthi S."/>
            <person name="Patil S.A."/>
        </authorList>
    </citation>
    <scope>NUCLEOTIDE SEQUENCE</scope>
    <source>
        <strain evidence="1">SAP-1</strain>
    </source>
</reference>
<accession>A0ABY5ZKB4</accession>
<protein>
    <submittedName>
        <fullName evidence="1">Uncharacterized protein</fullName>
    </submittedName>
</protein>
<proteinExistence type="predicted"/>
<organism evidence="1 2">
    <name type="scientific">Geoalkalibacter halelectricus</name>
    <dbReference type="NCBI Taxonomy" id="2847045"/>
    <lineage>
        <taxon>Bacteria</taxon>
        <taxon>Pseudomonadati</taxon>
        <taxon>Thermodesulfobacteriota</taxon>
        <taxon>Desulfuromonadia</taxon>
        <taxon>Desulfuromonadales</taxon>
        <taxon>Geoalkalibacteraceae</taxon>
        <taxon>Geoalkalibacter</taxon>
    </lineage>
</organism>
<name>A0ABY5ZKB4_9BACT</name>
<dbReference type="EMBL" id="CP092109">
    <property type="protein sequence ID" value="UWZ78412.1"/>
    <property type="molecule type" value="Genomic_DNA"/>
</dbReference>
<sequence>MRKLKDAGAFLPFTGGDATAGSESELQVAVCGRREEVDLPLVIAQSNYYANIMRRVRAGDASPRLVSRLERFLADNAEGVWENSWVRFPHRSLSTLAADVLAEDLRADKASPQTGLRADAARFFLEHRGEPWVRVPVSYLLKLALADALDNLPAGASSLRAIGLGLLGHFLNDNTSPETFSFHVSSLRQAGNPGHPVARETAQRFLLTQLLIAYANQRFELKKNGQCAQVYFAPHPPVRQKELNDIISDSFYRELFMSPCLSGWDQGEKKHGYMHLCHQVLSRSQLTAVAKLREAGIISNNLVVLRGVSNISLANNGTHVSLGSRILSAWQRQNIPGFGRAEEKAVGDLVIKIFEHFLPLFVGTYSAAPYRLGFADFHPEKALGFLPHELHETHLRKLWRRWRKKASLQLFGHSLTPFGPPWLDRGLSALCGLRGDWVPDFRIIDYPAALLSTERSPALDGRLDNQARLKHDLSDMGVFDAQMGLYLPCRQREFLAMGYSGFEARHYSLFERFDEDLAAAVNLQLLITALAFKLIADGTVTHRHIPDTPLVESERRQIFFAKAMGIPTVFIIRTTRNRFLRRVISLADHTRTSRRYPGYLRLPVADYQRALIRLLRLEGADLIEDFGLSFCLEELEGRIEQAGTRSAAGRLTHGILDGLGARDPLEVRARDFNLAAEQYYRESLRVAHLHEGFHWFCEDLSALERVAEQGAEPWRGLLRALLPQESQAKAILPLVQPLAEETLSAEILALLIHLVVATIGRDQELAAVHLEEPDLSHVICSPIHRAL</sequence>